<sequence length="330" mass="37238">MATPELSLIIPAMNAAPYLSTLFTSLHKQGDMSKVQIVFINDGSSDETPLLLDEYGSQFPHFEVVTNATNVGLANGRNQGLDRAKGDYIVFLDGDDWLADNHLPTLLDAAKALDVDFIRCDHTTVTGNKRALKRAPMALRNRPLNPRYGILPVHDSTMVDYPYAWAGIFHRRVKDSGMLYFPKDFMTAEDREWIWNLHLNADSFATVDAPGILYRRNVAGSLTQIVDERQLMFADAFEGIFRLVQADRDASLWWQKAARNWLAIVQAQVDRFSLSPQAMRNKLYEKSRSVSAMVPKDVLLREFAQSKPNRQRAVLPALGVTKDALKELIK</sequence>
<dbReference type="PANTHER" id="PTHR22916:SF3">
    <property type="entry name" value="UDP-GLCNAC:BETAGAL BETA-1,3-N-ACETYLGLUCOSAMINYLTRANSFERASE-LIKE PROTEIN 1"/>
    <property type="match status" value="1"/>
</dbReference>
<evidence type="ECO:0000313" key="3">
    <source>
        <dbReference type="Proteomes" id="UP000235598"/>
    </source>
</evidence>
<dbReference type="AlphaFoldDB" id="A0A2N6VME9"/>
<dbReference type="Pfam" id="PF00535">
    <property type="entry name" value="Glycos_transf_2"/>
    <property type="match status" value="1"/>
</dbReference>
<dbReference type="PANTHER" id="PTHR22916">
    <property type="entry name" value="GLYCOSYLTRANSFERASE"/>
    <property type="match status" value="1"/>
</dbReference>
<gene>
    <name evidence="2" type="ORF">CJ199_08910</name>
</gene>
<accession>A0A2N6VME9</accession>
<dbReference type="EMBL" id="PNHK01000003">
    <property type="protein sequence ID" value="PMD05193.1"/>
    <property type="molecule type" value="Genomic_DNA"/>
</dbReference>
<organism evidence="2 3">
    <name type="scientific">Brevibacterium paucivorans</name>
    <dbReference type="NCBI Taxonomy" id="170994"/>
    <lineage>
        <taxon>Bacteria</taxon>
        <taxon>Bacillati</taxon>
        <taxon>Actinomycetota</taxon>
        <taxon>Actinomycetes</taxon>
        <taxon>Micrococcales</taxon>
        <taxon>Brevibacteriaceae</taxon>
        <taxon>Brevibacterium</taxon>
    </lineage>
</organism>
<keyword evidence="2" id="KW-0808">Transferase</keyword>
<reference evidence="2 3" key="1">
    <citation type="submission" date="2017-09" db="EMBL/GenBank/DDBJ databases">
        <title>Bacterial strain isolated from the female urinary microbiota.</title>
        <authorList>
            <person name="Thomas-White K."/>
            <person name="Kumar N."/>
            <person name="Forster S."/>
            <person name="Putonti C."/>
            <person name="Lawley T."/>
            <person name="Wolfe A.J."/>
        </authorList>
    </citation>
    <scope>NUCLEOTIDE SEQUENCE [LARGE SCALE GENOMIC DNA]</scope>
    <source>
        <strain evidence="2 3">UMB1301</strain>
    </source>
</reference>
<feature type="domain" description="Glycosyltransferase 2-like" evidence="1">
    <location>
        <begin position="7"/>
        <end position="140"/>
    </location>
</feature>
<dbReference type="InterPro" id="IPR029044">
    <property type="entry name" value="Nucleotide-diphossugar_trans"/>
</dbReference>
<dbReference type="GO" id="GO:0016758">
    <property type="term" value="F:hexosyltransferase activity"/>
    <property type="evidence" value="ECO:0007669"/>
    <property type="project" value="UniProtKB-ARBA"/>
</dbReference>
<proteinExistence type="predicted"/>
<dbReference type="InterPro" id="IPR001173">
    <property type="entry name" value="Glyco_trans_2-like"/>
</dbReference>
<dbReference type="OrthoDB" id="3226099at2"/>
<dbReference type="SUPFAM" id="SSF53448">
    <property type="entry name" value="Nucleotide-diphospho-sugar transferases"/>
    <property type="match status" value="1"/>
</dbReference>
<dbReference type="CDD" id="cd00761">
    <property type="entry name" value="Glyco_tranf_GTA_type"/>
    <property type="match status" value="1"/>
</dbReference>
<dbReference type="Proteomes" id="UP000235598">
    <property type="component" value="Unassembled WGS sequence"/>
</dbReference>
<evidence type="ECO:0000259" key="1">
    <source>
        <dbReference type="Pfam" id="PF00535"/>
    </source>
</evidence>
<name>A0A2N6VME9_9MICO</name>
<evidence type="ECO:0000313" key="2">
    <source>
        <dbReference type="EMBL" id="PMD05193.1"/>
    </source>
</evidence>
<dbReference type="RefSeq" id="WP_102239134.1">
    <property type="nucleotide sequence ID" value="NZ_PNHK01000003.1"/>
</dbReference>
<comment type="caution">
    <text evidence="2">The sequence shown here is derived from an EMBL/GenBank/DDBJ whole genome shotgun (WGS) entry which is preliminary data.</text>
</comment>
<dbReference type="Gene3D" id="3.90.550.10">
    <property type="entry name" value="Spore Coat Polysaccharide Biosynthesis Protein SpsA, Chain A"/>
    <property type="match status" value="1"/>
</dbReference>
<protein>
    <submittedName>
        <fullName evidence="2">Glycosyltransferase family 2 protein</fullName>
    </submittedName>
</protein>